<dbReference type="InterPro" id="IPR057291">
    <property type="entry name" value="CHX17_2nd"/>
</dbReference>
<evidence type="ECO:0000313" key="14">
    <source>
        <dbReference type="EMBL" id="KAB1213367.1"/>
    </source>
</evidence>
<evidence type="ECO:0000256" key="4">
    <source>
        <dbReference type="ARBA" id="ARBA00022692"/>
    </source>
</evidence>
<comment type="caution">
    <text evidence="14">The sequence shown here is derived from an EMBL/GenBank/DDBJ whole genome shotgun (WGS) entry which is preliminary data.</text>
</comment>
<dbReference type="Gene3D" id="1.20.1530.20">
    <property type="match status" value="1"/>
</dbReference>
<dbReference type="Pfam" id="PF23256">
    <property type="entry name" value="CHX17_2nd"/>
    <property type="match status" value="1"/>
</dbReference>
<comment type="subcellular location">
    <subcellularLocation>
        <location evidence="1">Membrane</location>
        <topology evidence="1">Multi-pass membrane protein</topology>
    </subcellularLocation>
</comment>
<evidence type="ECO:0000256" key="5">
    <source>
        <dbReference type="ARBA" id="ARBA00022958"/>
    </source>
</evidence>
<feature type="transmembrane region" description="Helical" evidence="10">
    <location>
        <begin position="173"/>
        <end position="195"/>
    </location>
</feature>
<dbReference type="Proteomes" id="UP000516437">
    <property type="component" value="Chromosome 5"/>
</dbReference>
<comment type="similarity">
    <text evidence="9">Belongs to the monovalent cation:proton antiporter 2 (CPA2) transporter (TC 2.A.37) family. CHX (TC 2.A.37.4) subfamily.</text>
</comment>
<evidence type="ECO:0000313" key="15">
    <source>
        <dbReference type="Proteomes" id="UP000516437"/>
    </source>
</evidence>
<gene>
    <name evidence="14" type="ORF">CJ030_MR5G003563</name>
</gene>
<dbReference type="PANTHER" id="PTHR32468:SF175">
    <property type="entry name" value="CATION_H+ EXCHANGER 3"/>
    <property type="match status" value="1"/>
</dbReference>
<dbReference type="GO" id="GO:0015297">
    <property type="term" value="F:antiporter activity"/>
    <property type="evidence" value="ECO:0007669"/>
    <property type="project" value="InterPro"/>
</dbReference>
<keyword evidence="4 10" id="KW-0812">Transmembrane</keyword>
<dbReference type="GO" id="GO:1902600">
    <property type="term" value="P:proton transmembrane transport"/>
    <property type="evidence" value="ECO:0007669"/>
    <property type="project" value="InterPro"/>
</dbReference>
<keyword evidence="8 10" id="KW-0472">Membrane</keyword>
<feature type="transmembrane region" description="Helical" evidence="10">
    <location>
        <begin position="139"/>
        <end position="161"/>
    </location>
</feature>
<feature type="transmembrane region" description="Helical" evidence="10">
    <location>
        <begin position="278"/>
        <end position="298"/>
    </location>
</feature>
<keyword evidence="5" id="KW-0630">Potassium</keyword>
<feature type="domain" description="Cation/H(+) antiporter central" evidence="12">
    <location>
        <begin position="497"/>
        <end position="620"/>
    </location>
</feature>
<evidence type="ECO:0000259" key="13">
    <source>
        <dbReference type="Pfam" id="PF23259"/>
    </source>
</evidence>
<evidence type="ECO:0000256" key="9">
    <source>
        <dbReference type="ARBA" id="ARBA00038341"/>
    </source>
</evidence>
<dbReference type="InterPro" id="IPR038770">
    <property type="entry name" value="Na+/solute_symporter_sf"/>
</dbReference>
<dbReference type="GO" id="GO:0012505">
    <property type="term" value="C:endomembrane system"/>
    <property type="evidence" value="ECO:0007669"/>
    <property type="project" value="TreeGrafter"/>
</dbReference>
<organism evidence="14 15">
    <name type="scientific">Morella rubra</name>
    <name type="common">Chinese bayberry</name>
    <dbReference type="NCBI Taxonomy" id="262757"/>
    <lineage>
        <taxon>Eukaryota</taxon>
        <taxon>Viridiplantae</taxon>
        <taxon>Streptophyta</taxon>
        <taxon>Embryophyta</taxon>
        <taxon>Tracheophyta</taxon>
        <taxon>Spermatophyta</taxon>
        <taxon>Magnoliopsida</taxon>
        <taxon>eudicotyledons</taxon>
        <taxon>Gunneridae</taxon>
        <taxon>Pentapetalae</taxon>
        <taxon>rosids</taxon>
        <taxon>fabids</taxon>
        <taxon>Fagales</taxon>
        <taxon>Myricaceae</taxon>
        <taxon>Morella</taxon>
    </lineage>
</organism>
<evidence type="ECO:0000259" key="12">
    <source>
        <dbReference type="Pfam" id="PF23256"/>
    </source>
</evidence>
<dbReference type="AlphaFoldDB" id="A0A6A1VN47"/>
<keyword evidence="7" id="KW-0406">Ion transport</keyword>
<dbReference type="Pfam" id="PF00999">
    <property type="entry name" value="Na_H_Exchanger"/>
    <property type="match status" value="1"/>
</dbReference>
<feature type="transmembrane region" description="Helical" evidence="10">
    <location>
        <begin position="78"/>
        <end position="100"/>
    </location>
</feature>
<feature type="transmembrane region" description="Helical" evidence="10">
    <location>
        <begin position="360"/>
        <end position="382"/>
    </location>
</feature>
<evidence type="ECO:0000256" key="3">
    <source>
        <dbReference type="ARBA" id="ARBA00022538"/>
    </source>
</evidence>
<evidence type="ECO:0000256" key="8">
    <source>
        <dbReference type="ARBA" id="ARBA00023136"/>
    </source>
</evidence>
<evidence type="ECO:0000256" key="2">
    <source>
        <dbReference type="ARBA" id="ARBA00022448"/>
    </source>
</evidence>
<proteinExistence type="inferred from homology"/>
<evidence type="ECO:0000256" key="6">
    <source>
        <dbReference type="ARBA" id="ARBA00022989"/>
    </source>
</evidence>
<keyword evidence="3" id="KW-0633">Potassium transport</keyword>
<evidence type="ECO:0000256" key="10">
    <source>
        <dbReference type="SAM" id="Phobius"/>
    </source>
</evidence>
<dbReference type="InterPro" id="IPR050794">
    <property type="entry name" value="CPA2_transporter"/>
</dbReference>
<name>A0A6A1VN47_9ROSI</name>
<dbReference type="InterPro" id="IPR006153">
    <property type="entry name" value="Cation/H_exchanger_TM"/>
</dbReference>
<dbReference type="GO" id="GO:0016020">
    <property type="term" value="C:membrane"/>
    <property type="evidence" value="ECO:0007669"/>
    <property type="project" value="UniProtKB-SubCell"/>
</dbReference>
<protein>
    <submittedName>
        <fullName evidence="14">Cation/H(+) antiporter 14</fullName>
    </submittedName>
</protein>
<keyword evidence="2" id="KW-0813">Transport</keyword>
<feature type="transmembrane region" description="Helical" evidence="10">
    <location>
        <begin position="242"/>
        <end position="266"/>
    </location>
</feature>
<evidence type="ECO:0000259" key="11">
    <source>
        <dbReference type="Pfam" id="PF00999"/>
    </source>
</evidence>
<reference evidence="14 15" key="1">
    <citation type="journal article" date="2019" name="Plant Biotechnol. J.">
        <title>The red bayberry genome and genetic basis of sex determination.</title>
        <authorList>
            <person name="Jia H.M."/>
            <person name="Jia H.J."/>
            <person name="Cai Q.L."/>
            <person name="Wang Y."/>
            <person name="Zhao H.B."/>
            <person name="Yang W.F."/>
            <person name="Wang G.Y."/>
            <person name="Li Y.H."/>
            <person name="Zhan D.L."/>
            <person name="Shen Y.T."/>
            <person name="Niu Q.F."/>
            <person name="Chang L."/>
            <person name="Qiu J."/>
            <person name="Zhao L."/>
            <person name="Xie H.B."/>
            <person name="Fu W.Y."/>
            <person name="Jin J."/>
            <person name="Li X.W."/>
            <person name="Jiao Y."/>
            <person name="Zhou C.C."/>
            <person name="Tu T."/>
            <person name="Chai C.Y."/>
            <person name="Gao J.L."/>
            <person name="Fan L.J."/>
            <person name="van de Weg E."/>
            <person name="Wang J.Y."/>
            <person name="Gao Z.S."/>
        </authorList>
    </citation>
    <scope>NUCLEOTIDE SEQUENCE [LARGE SCALE GENOMIC DNA]</scope>
    <source>
        <tissue evidence="14">Leaves</tissue>
    </source>
</reference>
<sequence length="861" mass="96471">MAMEKPEWLERSVGAVQGERMVCQYVHRVDSRGFWLGSHIFNYTFPILMAEITVIFVVSWSTYFLLRPLRQTMIITQIVAGIIMGPLIVARYSGFIEMIFPPGSRVILSTYGELGLMIHLFVLGVQIDPSQLKSIGRKATVIGLSGLMLAFAFGALAYRFIDLIAPSDRKLGPGVSIVLAVNSVTSFPVITNLLRDLNILNSQIGRLACPTSMVSDACGWFLTLIISNVVRALRNSTFQPMLTVGVVFGYYGTLFFVLRPLVIWILSHNADRSNIKEAHSIAIFCLVLLNGLLAEYVGQHSAFGTFVFGLSLPDGPPLGDVLLQKLGIVGSGFLFPIYCTISGLRTNIPSLEWWSASIELVIVVGYVGKFIGTLLPSLYFGIPIQDSLSLALIMCCRGVMELAIYSLWMDIKIIDREIFTLLIISMVLMTGFATPIIRYLYDPSRRYMPYMGRTLLNSRQHHGLRILVCIHNEDNVLPIINFLEASNPSKENFISVLVLHLKDLTGRAAAILIRHNKSNNSACKLASSEHIVNAFNQYEQYSHGRVVVEHFTAFAPYASMHDDICNIAMDERTNIIIVPFHKKWATDGSVEACFPSIRMINRYVIQKAPCSVGVLIDRSQINGKQSVMTVKSYRVAMFFLGGADDQEALEYSIRMARHKSISLTVVWFKAKGHQTYSNQKIPDYTQVLNESGVSSLDMEKITRKEEIVQDGADTTYVIRMMEEGFDLVIVGNHHEPDSPATLGLTEWSECPELGILGDMLASSDFPFSVLWAIDGEWHQPKPPMKPVNCNVINNRLFLVRVLTDRGYALAYCKLMAQYPHFNSLSAIHRSGIYENRTLGDELIQVFRAHALMKERTTISRR</sequence>
<accession>A0A6A1VN47</accession>
<feature type="domain" description="Cation/H+ exchanger transmembrane" evidence="11">
    <location>
        <begin position="56"/>
        <end position="436"/>
    </location>
</feature>
<feature type="transmembrane region" description="Helical" evidence="10">
    <location>
        <begin position="106"/>
        <end position="127"/>
    </location>
</feature>
<evidence type="ECO:0000256" key="7">
    <source>
        <dbReference type="ARBA" id="ARBA00023065"/>
    </source>
</evidence>
<evidence type="ECO:0000256" key="1">
    <source>
        <dbReference type="ARBA" id="ARBA00004141"/>
    </source>
</evidence>
<dbReference type="InterPro" id="IPR057290">
    <property type="entry name" value="CHX17_C"/>
</dbReference>
<feature type="transmembrane region" description="Helical" evidence="10">
    <location>
        <begin position="420"/>
        <end position="441"/>
    </location>
</feature>
<dbReference type="GO" id="GO:0006885">
    <property type="term" value="P:regulation of pH"/>
    <property type="evidence" value="ECO:0007669"/>
    <property type="project" value="TreeGrafter"/>
</dbReference>
<dbReference type="GO" id="GO:0006813">
    <property type="term" value="P:potassium ion transport"/>
    <property type="evidence" value="ECO:0007669"/>
    <property type="project" value="UniProtKB-KW"/>
</dbReference>
<feature type="domain" description="Cation/H(+) antiporter C-terminal" evidence="13">
    <location>
        <begin position="633"/>
        <end position="769"/>
    </location>
</feature>
<feature type="transmembrane region" description="Helical" evidence="10">
    <location>
        <begin position="388"/>
        <end position="408"/>
    </location>
</feature>
<dbReference type="PANTHER" id="PTHR32468">
    <property type="entry name" value="CATION/H + ANTIPORTER"/>
    <property type="match status" value="1"/>
</dbReference>
<feature type="transmembrane region" description="Helical" evidence="10">
    <location>
        <begin position="43"/>
        <end position="66"/>
    </location>
</feature>
<feature type="transmembrane region" description="Helical" evidence="10">
    <location>
        <begin position="318"/>
        <end position="339"/>
    </location>
</feature>
<feature type="transmembrane region" description="Helical" evidence="10">
    <location>
        <begin position="207"/>
        <end position="230"/>
    </location>
</feature>
<dbReference type="Pfam" id="PF23259">
    <property type="entry name" value="CHX17_C"/>
    <property type="match status" value="1"/>
</dbReference>
<dbReference type="EMBL" id="RXIC02000023">
    <property type="protein sequence ID" value="KAB1213367.1"/>
    <property type="molecule type" value="Genomic_DNA"/>
</dbReference>
<dbReference type="OrthoDB" id="2687058at2759"/>
<keyword evidence="6 10" id="KW-1133">Transmembrane helix</keyword>
<keyword evidence="15" id="KW-1185">Reference proteome</keyword>